<keyword evidence="3" id="KW-0813">Transport</keyword>
<reference evidence="9 10" key="1">
    <citation type="submission" date="2018-04" db="EMBL/GenBank/DDBJ databases">
        <title>Genome of Nocardioides gansuensis WSJ-1.</title>
        <authorList>
            <person name="Wu S."/>
            <person name="Wang G."/>
        </authorList>
    </citation>
    <scope>NUCLEOTIDE SEQUENCE [LARGE SCALE GENOMIC DNA]</scope>
    <source>
        <strain evidence="9 10">WSJ-1</strain>
    </source>
</reference>
<evidence type="ECO:0000256" key="5">
    <source>
        <dbReference type="ARBA" id="ARBA00022692"/>
    </source>
</evidence>
<feature type="transmembrane region" description="Helical" evidence="8">
    <location>
        <begin position="453"/>
        <end position="474"/>
    </location>
</feature>
<dbReference type="PROSITE" id="PS01303">
    <property type="entry name" value="BCCT"/>
    <property type="match status" value="1"/>
</dbReference>
<dbReference type="OrthoDB" id="9775735at2"/>
<keyword evidence="6 8" id="KW-1133">Transmembrane helix</keyword>
<feature type="transmembrane region" description="Helical" evidence="8">
    <location>
        <begin position="276"/>
        <end position="299"/>
    </location>
</feature>
<dbReference type="RefSeq" id="WP_116574101.1">
    <property type="nucleotide sequence ID" value="NZ_QDGZ01000011.1"/>
</dbReference>
<dbReference type="PANTHER" id="PTHR30047:SF7">
    <property type="entry name" value="HIGH-AFFINITY CHOLINE TRANSPORT PROTEIN"/>
    <property type="match status" value="1"/>
</dbReference>
<evidence type="ECO:0000313" key="10">
    <source>
        <dbReference type="Proteomes" id="UP000246018"/>
    </source>
</evidence>
<gene>
    <name evidence="9" type="ORF">DDE18_20330</name>
</gene>
<comment type="similarity">
    <text evidence="2">Belongs to the BCCT transporter (TC 2.A.15) family.</text>
</comment>
<dbReference type="GO" id="GO:0005886">
    <property type="term" value="C:plasma membrane"/>
    <property type="evidence" value="ECO:0007669"/>
    <property type="project" value="UniProtKB-SubCell"/>
</dbReference>
<feature type="transmembrane region" description="Helical" evidence="8">
    <location>
        <begin position="361"/>
        <end position="384"/>
    </location>
</feature>
<feature type="transmembrane region" description="Helical" evidence="8">
    <location>
        <begin position="25"/>
        <end position="43"/>
    </location>
</feature>
<organism evidence="9 10">
    <name type="scientific">Nocardioides gansuensis</name>
    <dbReference type="NCBI Taxonomy" id="2138300"/>
    <lineage>
        <taxon>Bacteria</taxon>
        <taxon>Bacillati</taxon>
        <taxon>Actinomycetota</taxon>
        <taxon>Actinomycetes</taxon>
        <taxon>Propionibacteriales</taxon>
        <taxon>Nocardioidaceae</taxon>
        <taxon>Nocardioides</taxon>
    </lineage>
</organism>
<evidence type="ECO:0000256" key="3">
    <source>
        <dbReference type="ARBA" id="ARBA00022448"/>
    </source>
</evidence>
<comment type="caution">
    <text evidence="9">The sequence shown here is derived from an EMBL/GenBank/DDBJ whole genome shotgun (WGS) entry which is preliminary data.</text>
</comment>
<evidence type="ECO:0000313" key="9">
    <source>
        <dbReference type="EMBL" id="PVG80920.1"/>
    </source>
</evidence>
<evidence type="ECO:0000256" key="8">
    <source>
        <dbReference type="SAM" id="Phobius"/>
    </source>
</evidence>
<protein>
    <submittedName>
        <fullName evidence="9">Glycine/betaine ABC transporter permease</fullName>
    </submittedName>
</protein>
<comment type="subcellular location">
    <subcellularLocation>
        <location evidence="1">Cell membrane</location>
        <topology evidence="1">Multi-pass membrane protein</topology>
    </subcellularLocation>
</comment>
<evidence type="ECO:0000256" key="6">
    <source>
        <dbReference type="ARBA" id="ARBA00022989"/>
    </source>
</evidence>
<feature type="transmembrane region" description="Helical" evidence="8">
    <location>
        <begin position="204"/>
        <end position="224"/>
    </location>
</feature>
<dbReference type="Pfam" id="PF02028">
    <property type="entry name" value="BCCT"/>
    <property type="match status" value="1"/>
</dbReference>
<dbReference type="InterPro" id="IPR018093">
    <property type="entry name" value="BCCT_CS"/>
</dbReference>
<evidence type="ECO:0000256" key="1">
    <source>
        <dbReference type="ARBA" id="ARBA00004651"/>
    </source>
</evidence>
<feature type="transmembrane region" description="Helical" evidence="8">
    <location>
        <begin position="157"/>
        <end position="177"/>
    </location>
</feature>
<evidence type="ECO:0000256" key="2">
    <source>
        <dbReference type="ARBA" id="ARBA00005658"/>
    </source>
</evidence>
<evidence type="ECO:0000256" key="7">
    <source>
        <dbReference type="ARBA" id="ARBA00023136"/>
    </source>
</evidence>
<keyword evidence="4" id="KW-1003">Cell membrane</keyword>
<feature type="transmembrane region" description="Helical" evidence="8">
    <location>
        <begin position="63"/>
        <end position="83"/>
    </location>
</feature>
<dbReference type="PANTHER" id="PTHR30047">
    <property type="entry name" value="HIGH-AFFINITY CHOLINE TRANSPORT PROTEIN-RELATED"/>
    <property type="match status" value="1"/>
</dbReference>
<name>A0A2T8F5G9_9ACTN</name>
<keyword evidence="7 8" id="KW-0472">Membrane</keyword>
<feature type="transmembrane region" description="Helical" evidence="8">
    <location>
        <begin position="103"/>
        <end position="124"/>
    </location>
</feature>
<dbReference type="NCBIfam" id="TIGR00842">
    <property type="entry name" value="bcct"/>
    <property type="match status" value="1"/>
</dbReference>
<dbReference type="InterPro" id="IPR000060">
    <property type="entry name" value="BCCT_transptr"/>
</dbReference>
<proteinExistence type="inferred from homology"/>
<dbReference type="GO" id="GO:0022857">
    <property type="term" value="F:transmembrane transporter activity"/>
    <property type="evidence" value="ECO:0007669"/>
    <property type="project" value="InterPro"/>
</dbReference>
<feature type="transmembrane region" description="Helical" evidence="8">
    <location>
        <begin position="244"/>
        <end position="264"/>
    </location>
</feature>
<sequence>MSTTPENPPVAERLERLVRLPVDRVVLATSAAFALCFVVWGILDNEGLATVTGDALAWVIKSFGWLFILASTGFVVLAVVLAFSRYGRIRLGQDDERPEFRTVSWVTMMFSAGMGIGLMFYGVAEPLSHLSAPPLGLAEANTQEAAQLSMQYTYFHWAFHPWAMYAIVGLALAYFSFRHGKANLISSLFVPLIGKRAEGGAGRAIDTFAILATLFGSATSLGLGALQINSGLNQLYDVPRSTPVAIAIISALTVAFVISAVSGVHRGVQYLSNTNMVLAIALLFFLFVVGPTVFIMSMFTESTGNYLWQIAPMSFRSGVFGGQDWLSGWTIFYWAWWMSWTPFVGAFIARISRGRTIREFVLGVILAPSLVTFVWFSILGGISINLQLGGTDLAAALEQGQETALFALLREFPWFALTAFIVIMLVAFFFVSGADAASLVMSTLSCRGCREPAVLVTVFWGVMTGAVAGILLMAGGLQALQTLCILAAFPFMFVMIGAAVALVKELRNEPDPAPHPGRRGRTTLTPTVVDLEDSVVVVPTNGTPSAAPTPLA</sequence>
<feature type="transmembrane region" description="Helical" evidence="8">
    <location>
        <begin position="331"/>
        <end position="349"/>
    </location>
</feature>
<dbReference type="EMBL" id="QDGZ01000011">
    <property type="protein sequence ID" value="PVG80920.1"/>
    <property type="molecule type" value="Genomic_DNA"/>
</dbReference>
<keyword evidence="10" id="KW-1185">Reference proteome</keyword>
<accession>A0A2T8F5G9</accession>
<keyword evidence="5 8" id="KW-0812">Transmembrane</keyword>
<dbReference type="AlphaFoldDB" id="A0A2T8F5G9"/>
<dbReference type="Proteomes" id="UP000246018">
    <property type="component" value="Unassembled WGS sequence"/>
</dbReference>
<feature type="transmembrane region" description="Helical" evidence="8">
    <location>
        <begin position="414"/>
        <end position="441"/>
    </location>
</feature>
<evidence type="ECO:0000256" key="4">
    <source>
        <dbReference type="ARBA" id="ARBA00022475"/>
    </source>
</evidence>
<feature type="transmembrane region" description="Helical" evidence="8">
    <location>
        <begin position="480"/>
        <end position="503"/>
    </location>
</feature>